<dbReference type="EMBL" id="LJIJ01000312">
    <property type="protein sequence ID" value="ODM98900.1"/>
    <property type="molecule type" value="Genomic_DNA"/>
</dbReference>
<dbReference type="Gene3D" id="2.10.110.10">
    <property type="entry name" value="Cysteine Rich Protein"/>
    <property type="match status" value="1"/>
</dbReference>
<evidence type="ECO:0000256" key="2">
    <source>
        <dbReference type="ARBA" id="ARBA00022833"/>
    </source>
</evidence>
<dbReference type="PANTHER" id="PTHR24216:SF8">
    <property type="entry name" value="PAXILLIN, ISOFORM F"/>
    <property type="match status" value="1"/>
</dbReference>
<dbReference type="PANTHER" id="PTHR24216">
    <property type="entry name" value="PAXILLIN-RELATED"/>
    <property type="match status" value="1"/>
</dbReference>
<evidence type="ECO:0000313" key="7">
    <source>
        <dbReference type="Proteomes" id="UP000094527"/>
    </source>
</evidence>
<accession>A0A1D2N0Z8</accession>
<reference evidence="6 7" key="1">
    <citation type="journal article" date="2016" name="Genome Biol. Evol.">
        <title>Gene Family Evolution Reflects Adaptation to Soil Environmental Stressors in the Genome of the Collembolan Orchesella cincta.</title>
        <authorList>
            <person name="Faddeeva-Vakhrusheva A."/>
            <person name="Derks M.F."/>
            <person name="Anvar S.Y."/>
            <person name="Agamennone V."/>
            <person name="Suring W."/>
            <person name="Smit S."/>
            <person name="van Straalen N.M."/>
            <person name="Roelofs D."/>
        </authorList>
    </citation>
    <scope>NUCLEOTIDE SEQUENCE [LARGE SCALE GENOMIC DNA]</scope>
    <source>
        <tissue evidence="6">Mixed pool</tissue>
    </source>
</reference>
<keyword evidence="3 4" id="KW-0440">LIM domain</keyword>
<proteinExistence type="predicted"/>
<keyword evidence="7" id="KW-1185">Reference proteome</keyword>
<feature type="domain" description="LIM zinc-binding" evidence="5">
    <location>
        <begin position="55"/>
        <end position="114"/>
    </location>
</feature>
<dbReference type="PROSITE" id="PS50023">
    <property type="entry name" value="LIM_DOMAIN_2"/>
    <property type="match status" value="1"/>
</dbReference>
<dbReference type="PROSITE" id="PS00478">
    <property type="entry name" value="LIM_DOMAIN_1"/>
    <property type="match status" value="1"/>
</dbReference>
<dbReference type="GO" id="GO:0070161">
    <property type="term" value="C:anchoring junction"/>
    <property type="evidence" value="ECO:0007669"/>
    <property type="project" value="UniProtKB-ARBA"/>
</dbReference>
<keyword evidence="1 4" id="KW-0479">Metal-binding</keyword>
<dbReference type="Pfam" id="PF00412">
    <property type="entry name" value="LIM"/>
    <property type="match status" value="1"/>
</dbReference>
<dbReference type="OMA" id="HYLCCEC"/>
<dbReference type="STRING" id="48709.A0A1D2N0Z8"/>
<dbReference type="SUPFAM" id="SSF57716">
    <property type="entry name" value="Glucocorticoid receptor-like (DNA-binding domain)"/>
    <property type="match status" value="1"/>
</dbReference>
<organism evidence="6 7">
    <name type="scientific">Orchesella cincta</name>
    <name type="common">Springtail</name>
    <name type="synonym">Podura cincta</name>
    <dbReference type="NCBI Taxonomy" id="48709"/>
    <lineage>
        <taxon>Eukaryota</taxon>
        <taxon>Metazoa</taxon>
        <taxon>Ecdysozoa</taxon>
        <taxon>Arthropoda</taxon>
        <taxon>Hexapoda</taxon>
        <taxon>Collembola</taxon>
        <taxon>Entomobryomorpha</taxon>
        <taxon>Entomobryoidea</taxon>
        <taxon>Orchesellidae</taxon>
        <taxon>Orchesellinae</taxon>
        <taxon>Orchesella</taxon>
    </lineage>
</organism>
<sequence>MPPCIERSDVIIRDCFVACLSTFCCATAASSLTGGFHEKDGKPYCRSDYLSLFAPKCGGCTKPITDNYITALNAQWHPECFVCRDCKCSFSGTSFYTVDAKPVCPKCLGVDEDDEEEAEEN</sequence>
<comment type="caution">
    <text evidence="6">The sequence shown here is derived from an EMBL/GenBank/DDBJ whole genome shotgun (WGS) entry which is preliminary data.</text>
</comment>
<dbReference type="AlphaFoldDB" id="A0A1D2N0Z8"/>
<protein>
    <submittedName>
        <fullName evidence="6">Transforming growth factor beta-1-induced transcript 1 protein</fullName>
    </submittedName>
</protein>
<evidence type="ECO:0000256" key="4">
    <source>
        <dbReference type="PROSITE-ProRule" id="PRU00125"/>
    </source>
</evidence>
<name>A0A1D2N0Z8_ORCCI</name>
<dbReference type="Proteomes" id="UP000094527">
    <property type="component" value="Unassembled WGS sequence"/>
</dbReference>
<gene>
    <name evidence="6" type="ORF">Ocin01_07783</name>
</gene>
<dbReference type="OrthoDB" id="1112565at2759"/>
<evidence type="ECO:0000259" key="5">
    <source>
        <dbReference type="PROSITE" id="PS50023"/>
    </source>
</evidence>
<dbReference type="FunFam" id="2.10.110.10:FF:000012">
    <property type="entry name" value="Paxillin isoform 1"/>
    <property type="match status" value="1"/>
</dbReference>
<evidence type="ECO:0000256" key="3">
    <source>
        <dbReference type="ARBA" id="ARBA00023038"/>
    </source>
</evidence>
<evidence type="ECO:0000256" key="1">
    <source>
        <dbReference type="ARBA" id="ARBA00022723"/>
    </source>
</evidence>
<dbReference type="GO" id="GO:0046872">
    <property type="term" value="F:metal ion binding"/>
    <property type="evidence" value="ECO:0007669"/>
    <property type="project" value="UniProtKB-KW"/>
</dbReference>
<dbReference type="InterPro" id="IPR001781">
    <property type="entry name" value="Znf_LIM"/>
</dbReference>
<keyword evidence="2 4" id="KW-0862">Zinc</keyword>
<evidence type="ECO:0000313" key="6">
    <source>
        <dbReference type="EMBL" id="ODM98900.1"/>
    </source>
</evidence>
<dbReference type="SMART" id="SM00132">
    <property type="entry name" value="LIM"/>
    <property type="match status" value="1"/>
</dbReference>